<proteinExistence type="predicted"/>
<dbReference type="PANTHER" id="PTHR37783">
    <property type="entry name" value="MEMBRANE PROTEIN, PUTATIVE (AFU_ORTHOLOGUE AFUA_1G04315)-RELATED"/>
    <property type="match status" value="1"/>
</dbReference>
<feature type="domain" description="DUF2470" evidence="1">
    <location>
        <begin position="13"/>
        <end position="95"/>
    </location>
</feature>
<dbReference type="InterPro" id="IPR019595">
    <property type="entry name" value="DUF2470"/>
</dbReference>
<dbReference type="AlphaFoldDB" id="A0A066W7D3"/>
<dbReference type="HOGENOM" id="CLU_1215522_0_0_1"/>
<dbReference type="InterPro" id="IPR028110">
    <property type="entry name" value="TMEM254"/>
</dbReference>
<gene>
    <name evidence="2" type="ORF">K437DRAFT_85643</name>
</gene>
<dbReference type="Proteomes" id="UP000027361">
    <property type="component" value="Unassembled WGS sequence"/>
</dbReference>
<dbReference type="OrthoDB" id="5553410at2759"/>
<dbReference type="Pfam" id="PF10615">
    <property type="entry name" value="DUF2470"/>
    <property type="match status" value="1"/>
</dbReference>
<dbReference type="InParanoid" id="A0A066W7D3"/>
<evidence type="ECO:0000313" key="2">
    <source>
        <dbReference type="EMBL" id="KDN48438.1"/>
    </source>
</evidence>
<keyword evidence="3" id="KW-1185">Reference proteome</keyword>
<reference evidence="2 3" key="1">
    <citation type="submission" date="2014-05" db="EMBL/GenBank/DDBJ databases">
        <title>Draft genome sequence of a rare smut relative, Tilletiaria anomala UBC 951.</title>
        <authorList>
            <consortium name="DOE Joint Genome Institute"/>
            <person name="Toome M."/>
            <person name="Kuo A."/>
            <person name="Henrissat B."/>
            <person name="Lipzen A."/>
            <person name="Tritt A."/>
            <person name="Yoshinaga Y."/>
            <person name="Zane M."/>
            <person name="Barry K."/>
            <person name="Grigoriev I.V."/>
            <person name="Spatafora J.W."/>
            <person name="Aimea M.C."/>
        </authorList>
    </citation>
    <scope>NUCLEOTIDE SEQUENCE [LARGE SCALE GENOMIC DNA]</scope>
    <source>
        <strain evidence="2 3">UBC 951</strain>
    </source>
</reference>
<dbReference type="InterPro" id="IPR037119">
    <property type="entry name" value="Haem_oxidase_HugZ-like_sf"/>
</dbReference>
<protein>
    <recommendedName>
        <fullName evidence="1">DUF2470 domain-containing protein</fullName>
    </recommendedName>
</protein>
<dbReference type="RefSeq" id="XP_013244094.1">
    <property type="nucleotide sequence ID" value="XM_013388640.1"/>
</dbReference>
<accession>A0A066W7D3</accession>
<comment type="caution">
    <text evidence="2">The sequence shown here is derived from an EMBL/GenBank/DDBJ whole genome shotgun (WGS) entry which is preliminary data.</text>
</comment>
<dbReference type="GeneID" id="25267881"/>
<sequence>MPPAKKDAVAARSAAITTHMNKDHSDAVKALAQYHAGLDRLPDKAKMLSISSTGLELEFRPIGPSLLTLPPLQKLFIRFDKPLKADTEARPKMIAICQEADERRQKNAPILYSPSYDFIFPAMVIGAWIVIRTPAVRDAILSKGFNEYIMAKIGGEDGIETCNFVMSILAKVHAIEAIAMAVLCLRRKASLHVVALWSISTFFAGFTQFQKLFKLNPLQPEFKKEKLH</sequence>
<evidence type="ECO:0000313" key="3">
    <source>
        <dbReference type="Proteomes" id="UP000027361"/>
    </source>
</evidence>
<dbReference type="Gene3D" id="3.20.180.10">
    <property type="entry name" value="PNP-oxidase-like"/>
    <property type="match status" value="1"/>
</dbReference>
<dbReference type="Pfam" id="PF14934">
    <property type="entry name" value="TMEM254"/>
    <property type="match status" value="1"/>
</dbReference>
<dbReference type="PANTHER" id="PTHR37783:SF1">
    <property type="entry name" value="MEMBRANE PROTEIN, PUTATIVE (AFU_ORTHOLOGUE AFUA_1G04315)-RELATED"/>
    <property type="match status" value="1"/>
</dbReference>
<evidence type="ECO:0000259" key="1">
    <source>
        <dbReference type="Pfam" id="PF10615"/>
    </source>
</evidence>
<name>A0A066W7D3_TILAU</name>
<dbReference type="EMBL" id="JMSN01000025">
    <property type="protein sequence ID" value="KDN48438.1"/>
    <property type="molecule type" value="Genomic_DNA"/>
</dbReference>
<organism evidence="2 3">
    <name type="scientific">Tilletiaria anomala (strain ATCC 24038 / CBS 436.72 / UBC 951)</name>
    <dbReference type="NCBI Taxonomy" id="1037660"/>
    <lineage>
        <taxon>Eukaryota</taxon>
        <taxon>Fungi</taxon>
        <taxon>Dikarya</taxon>
        <taxon>Basidiomycota</taxon>
        <taxon>Ustilaginomycotina</taxon>
        <taxon>Exobasidiomycetes</taxon>
        <taxon>Georgefischeriales</taxon>
        <taxon>Tilletiariaceae</taxon>
        <taxon>Tilletiaria</taxon>
    </lineage>
</organism>